<evidence type="ECO:0000313" key="2">
    <source>
        <dbReference type="RefSeq" id="XP_073797229.1"/>
    </source>
</evidence>
<sequence>MLVVFLCLLSVTLEATEGFKNLSGKVLQFKTATDNSYVKLYPEKPLSLSVFTLCMRVATELPLDREVILFAYYTPDVDELNVWRERDGRVSLYIQSSKDAAFFRLPPLSTLQTHLCVAWESATGLTAFWMDGRRSLHQVYRKGYSIRSGGTVVLGQDPDSYVGSFDVDQSFVGEIANLQMWDYVLSSAQIKAVYYNQDNRVKGNVFDWDTIEYDVTGNVLVATDN</sequence>
<proteinExistence type="predicted"/>
<keyword evidence="1" id="KW-1185">Reference proteome</keyword>
<reference evidence="2" key="1">
    <citation type="submission" date="2025-08" db="UniProtKB">
        <authorList>
            <consortium name="RefSeq"/>
        </authorList>
    </citation>
    <scope>IDENTIFICATION</scope>
    <source>
        <strain evidence="2">Tuebingen</strain>
        <tissue evidence="2">Fibroblasts and whole tissue</tissue>
    </source>
</reference>
<evidence type="ECO:0000313" key="1">
    <source>
        <dbReference type="Proteomes" id="UP000000437"/>
    </source>
</evidence>
<accession>A0AC58ISL6</accession>
<dbReference type="RefSeq" id="XP_073797229.1">
    <property type="nucleotide sequence ID" value="XM_073941128.1"/>
</dbReference>
<name>A0AC58ISL6_DANRE</name>
<organism evidence="1 2">
    <name type="scientific">Danio rerio</name>
    <name type="common">Zebrafish</name>
    <name type="synonym">Brachydanio rerio</name>
    <dbReference type="NCBI Taxonomy" id="7955"/>
    <lineage>
        <taxon>Eukaryota</taxon>
        <taxon>Metazoa</taxon>
        <taxon>Chordata</taxon>
        <taxon>Craniata</taxon>
        <taxon>Vertebrata</taxon>
        <taxon>Euteleostomi</taxon>
        <taxon>Actinopterygii</taxon>
        <taxon>Neopterygii</taxon>
        <taxon>Teleostei</taxon>
        <taxon>Ostariophysi</taxon>
        <taxon>Cypriniformes</taxon>
        <taxon>Danionidae</taxon>
        <taxon>Danioninae</taxon>
        <taxon>Danio</taxon>
    </lineage>
</organism>
<protein>
    <submittedName>
        <fullName evidence="2">C-reactive protein</fullName>
    </submittedName>
</protein>
<gene>
    <name evidence="2" type="primary">crp5</name>
</gene>
<dbReference type="Proteomes" id="UP000000437">
    <property type="component" value="Chromosome 24"/>
</dbReference>